<dbReference type="EMBL" id="CP119317">
    <property type="protein sequence ID" value="WEK54503.1"/>
    <property type="molecule type" value="Genomic_DNA"/>
</dbReference>
<evidence type="ECO:0000256" key="1">
    <source>
        <dbReference type="SAM" id="SignalP"/>
    </source>
</evidence>
<evidence type="ECO:0008006" key="4">
    <source>
        <dbReference type="Google" id="ProtNLM"/>
    </source>
</evidence>
<evidence type="ECO:0000313" key="3">
    <source>
        <dbReference type="Proteomes" id="UP001178662"/>
    </source>
</evidence>
<accession>A0AA95JAL8</accession>
<protein>
    <recommendedName>
        <fullName evidence="4">Sporulation protein</fullName>
    </recommendedName>
</protein>
<feature type="chain" id="PRO_5041734032" description="Sporulation protein" evidence="1">
    <location>
        <begin position="33"/>
        <end position="137"/>
    </location>
</feature>
<proteinExistence type="predicted"/>
<dbReference type="PROSITE" id="PS51257">
    <property type="entry name" value="PROKAR_LIPOPROTEIN"/>
    <property type="match status" value="1"/>
</dbReference>
<dbReference type="Proteomes" id="UP001178662">
    <property type="component" value="Chromosome"/>
</dbReference>
<gene>
    <name evidence="2" type="ORF">P0Y55_18550</name>
</gene>
<name>A0AA95JAL8_9BACL</name>
<evidence type="ECO:0000313" key="2">
    <source>
        <dbReference type="EMBL" id="WEK54503.1"/>
    </source>
</evidence>
<organism evidence="2 3">
    <name type="scientific">Candidatus Cohnella colombiensis</name>
    <dbReference type="NCBI Taxonomy" id="3121368"/>
    <lineage>
        <taxon>Bacteria</taxon>
        <taxon>Bacillati</taxon>
        <taxon>Bacillota</taxon>
        <taxon>Bacilli</taxon>
        <taxon>Bacillales</taxon>
        <taxon>Paenibacillaceae</taxon>
        <taxon>Cohnella</taxon>
    </lineage>
</organism>
<keyword evidence="3" id="KW-1185">Reference proteome</keyword>
<feature type="signal peptide" evidence="1">
    <location>
        <begin position="1"/>
        <end position="32"/>
    </location>
</feature>
<dbReference type="AlphaFoldDB" id="A0AA95JAL8"/>
<sequence length="137" mass="14783">MLKKLMLFACGWLAVVLVLTLLTGCGSGNNGATNTNGVKTQSYKADGYLGMTNTYPKIPGPHMASTYSNDANAMRQAIADLPGIKGTSITFNGSEAYVTIKVDSTLNQNEVPTLERQAASVLRFNFPRYTIHMKSSK</sequence>
<reference evidence="2" key="1">
    <citation type="submission" date="2023-03" db="EMBL/GenBank/DDBJ databases">
        <title>Andean soil-derived lignocellulolytic bacterial consortium as a source of novel taxa and putative plastic-active enzymes.</title>
        <authorList>
            <person name="Diaz-Garcia L."/>
            <person name="Chuvochina M."/>
            <person name="Feuerriegel G."/>
            <person name="Bunk B."/>
            <person name="Sproer C."/>
            <person name="Streit W.R."/>
            <person name="Rodriguez L.M."/>
            <person name="Overmann J."/>
            <person name="Jimenez D.J."/>
        </authorList>
    </citation>
    <scope>NUCLEOTIDE SEQUENCE</scope>
    <source>
        <strain evidence="2">MAG 2441</strain>
    </source>
</reference>
<keyword evidence="1" id="KW-0732">Signal</keyword>